<dbReference type="RefSeq" id="WP_186441421.1">
    <property type="nucleotide sequence ID" value="NZ_LT828550.1"/>
</dbReference>
<evidence type="ECO:0000313" key="2">
    <source>
        <dbReference type="Proteomes" id="UP000191931"/>
    </source>
</evidence>
<dbReference type="EMBL" id="FWEV01000062">
    <property type="protein sequence ID" value="SLM28775.1"/>
    <property type="molecule type" value="Genomic_DNA"/>
</dbReference>
<accession>A0A1W1H8Q5</accession>
<dbReference type="Proteomes" id="UP000191931">
    <property type="component" value="Unassembled WGS sequence"/>
</dbReference>
<gene>
    <name evidence="1" type="ORF">MTBBW1_1540001</name>
</gene>
<dbReference type="STRING" id="1246637.MTBBW1_1540001"/>
<organism evidence="1 2">
    <name type="scientific">Desulfamplus magnetovallimortis</name>
    <dbReference type="NCBI Taxonomy" id="1246637"/>
    <lineage>
        <taxon>Bacteria</taxon>
        <taxon>Pseudomonadati</taxon>
        <taxon>Thermodesulfobacteriota</taxon>
        <taxon>Desulfobacteria</taxon>
        <taxon>Desulfobacterales</taxon>
        <taxon>Desulfobacteraceae</taxon>
        <taxon>Desulfamplus</taxon>
    </lineage>
</organism>
<keyword evidence="2" id="KW-1185">Reference proteome</keyword>
<sequence length="56" mass="6644">MDYQNKTIEIEIGADTVIELPDNIHRKEIQCKKLIIAEDQANWVVLFNKKQKKYLI</sequence>
<protein>
    <submittedName>
        <fullName evidence="1">Uncharacterized protein</fullName>
    </submittedName>
</protein>
<evidence type="ECO:0000313" key="1">
    <source>
        <dbReference type="EMBL" id="SLM28775.1"/>
    </source>
</evidence>
<name>A0A1W1H8Q5_9BACT</name>
<proteinExistence type="predicted"/>
<reference evidence="1 2" key="1">
    <citation type="submission" date="2017-03" db="EMBL/GenBank/DDBJ databases">
        <authorList>
            <person name="Afonso C.L."/>
            <person name="Miller P.J."/>
            <person name="Scott M.A."/>
            <person name="Spackman E."/>
            <person name="Goraichik I."/>
            <person name="Dimitrov K.M."/>
            <person name="Suarez D.L."/>
            <person name="Swayne D.E."/>
        </authorList>
    </citation>
    <scope>NUCLEOTIDE SEQUENCE [LARGE SCALE GENOMIC DNA]</scope>
    <source>
        <strain evidence="1">PRJEB14757</strain>
    </source>
</reference>
<dbReference type="AlphaFoldDB" id="A0A1W1H8Q5"/>